<sequence length="342" mass="38590">MYLLTSSSVSPYDNTSSNSDCDNWNTGSTIATIEEVCGGLGAITCIVALVFAIVSRFYKDIVQRLIMYKLVTMLVFSLSQLTSFEYDDSSKIFKAFAIAIPHITYSSNVVFTFWLTIILYLCIVHLKELKNFKKLEPIAIITLCFAIAAYIPFAKIDPCTQIMHYVVYGTAGVLYFIMSVLVVIIFIVTIRRSRLHHQRQEDSEAEFLLVTDNKWKVLSKQLLPLIVYPVVNTIIAIVFFPLLVVYYNGSTVPYSLISSSGIITGTIVIIHLCILKCKKQRERKRMKKNNKEQQEPFCVVPNDHNDVFTTETVASSDAHTAYQCNHTSSLTTVTADDQLPIN</sequence>
<evidence type="ECO:0008006" key="3">
    <source>
        <dbReference type="Google" id="ProtNLM"/>
    </source>
</evidence>
<name>A0A1X7UD36_AMPQE</name>
<keyword evidence="1" id="KW-1133">Transmembrane helix</keyword>
<keyword evidence="1" id="KW-0812">Transmembrane</keyword>
<feature type="transmembrane region" description="Helical" evidence="1">
    <location>
        <begin position="253"/>
        <end position="275"/>
    </location>
</feature>
<feature type="transmembrane region" description="Helical" evidence="1">
    <location>
        <begin position="65"/>
        <end position="83"/>
    </location>
</feature>
<proteinExistence type="predicted"/>
<evidence type="ECO:0000313" key="2">
    <source>
        <dbReference type="EnsemblMetazoa" id="Aqu2.1.25382_001"/>
    </source>
</evidence>
<dbReference type="InParanoid" id="A0A1X7UD36"/>
<protein>
    <recommendedName>
        <fullName evidence="3">G-protein coupled receptors family 1 profile domain-containing protein</fullName>
    </recommendedName>
</protein>
<evidence type="ECO:0000256" key="1">
    <source>
        <dbReference type="SAM" id="Phobius"/>
    </source>
</evidence>
<organism evidence="2">
    <name type="scientific">Amphimedon queenslandica</name>
    <name type="common">Sponge</name>
    <dbReference type="NCBI Taxonomy" id="400682"/>
    <lineage>
        <taxon>Eukaryota</taxon>
        <taxon>Metazoa</taxon>
        <taxon>Porifera</taxon>
        <taxon>Demospongiae</taxon>
        <taxon>Heteroscleromorpha</taxon>
        <taxon>Haplosclerida</taxon>
        <taxon>Niphatidae</taxon>
        <taxon>Amphimedon</taxon>
    </lineage>
</organism>
<reference evidence="2" key="1">
    <citation type="submission" date="2017-05" db="UniProtKB">
        <authorList>
            <consortium name="EnsemblMetazoa"/>
        </authorList>
    </citation>
    <scope>IDENTIFICATION</scope>
</reference>
<feature type="transmembrane region" description="Helical" evidence="1">
    <location>
        <begin position="38"/>
        <end position="58"/>
    </location>
</feature>
<feature type="transmembrane region" description="Helical" evidence="1">
    <location>
        <begin position="165"/>
        <end position="190"/>
    </location>
</feature>
<dbReference type="EnsemblMetazoa" id="Aqu2.1.25382_001">
    <property type="protein sequence ID" value="Aqu2.1.25382_001"/>
    <property type="gene ID" value="Aqu2.1.25382"/>
</dbReference>
<feature type="transmembrane region" description="Helical" evidence="1">
    <location>
        <begin position="135"/>
        <end position="153"/>
    </location>
</feature>
<feature type="transmembrane region" description="Helical" evidence="1">
    <location>
        <begin position="222"/>
        <end position="247"/>
    </location>
</feature>
<keyword evidence="1" id="KW-0472">Membrane</keyword>
<dbReference type="AlphaFoldDB" id="A0A1X7UD36"/>
<feature type="transmembrane region" description="Helical" evidence="1">
    <location>
        <begin position="103"/>
        <end position="123"/>
    </location>
</feature>
<accession>A0A1X7UD36</accession>